<name>A0AAD9WEI1_9HELO</name>
<proteinExistence type="predicted"/>
<dbReference type="Proteomes" id="UP001285354">
    <property type="component" value="Unassembled WGS sequence"/>
</dbReference>
<gene>
    <name evidence="2" type="ORF">QTJ16_003284</name>
</gene>
<dbReference type="AlphaFoldDB" id="A0AAD9WEI1"/>
<sequence length="188" mass="21247">MNTGPRPPGSSSEQVAVDETMEHLWESEVQKYYNKDGTGIKSILDLALADSLQQINGYHGFDANLYWNLQSVTSEIERMSMVKIEETMKTQELKNNGQNDKLQDDLVESRSAAEKKWRDVQGKLSTSVSSNDHSQHISPPATHDLSTSTTTSVTPFYTWTPYVHPGILRRKIDESYEFDEDSDTPMGE</sequence>
<keyword evidence="3" id="KW-1185">Reference proteome</keyword>
<feature type="compositionally biased region" description="Low complexity" evidence="1">
    <location>
        <begin position="140"/>
        <end position="150"/>
    </location>
</feature>
<feature type="compositionally biased region" description="Polar residues" evidence="1">
    <location>
        <begin position="123"/>
        <end position="132"/>
    </location>
</feature>
<feature type="region of interest" description="Disordered" evidence="1">
    <location>
        <begin position="90"/>
        <end position="150"/>
    </location>
</feature>
<evidence type="ECO:0000313" key="2">
    <source>
        <dbReference type="EMBL" id="KAK2627318.1"/>
    </source>
</evidence>
<evidence type="ECO:0000256" key="1">
    <source>
        <dbReference type="SAM" id="MobiDB-lite"/>
    </source>
</evidence>
<evidence type="ECO:0000313" key="3">
    <source>
        <dbReference type="Proteomes" id="UP001285354"/>
    </source>
</evidence>
<feature type="compositionally biased region" description="Basic and acidic residues" evidence="1">
    <location>
        <begin position="101"/>
        <end position="121"/>
    </location>
</feature>
<dbReference type="EMBL" id="JAUBYV010000004">
    <property type="protein sequence ID" value="KAK2627318.1"/>
    <property type="molecule type" value="Genomic_DNA"/>
</dbReference>
<organism evidence="2 3">
    <name type="scientific">Diplocarpon rosae</name>
    <dbReference type="NCBI Taxonomy" id="946125"/>
    <lineage>
        <taxon>Eukaryota</taxon>
        <taxon>Fungi</taxon>
        <taxon>Dikarya</taxon>
        <taxon>Ascomycota</taxon>
        <taxon>Pezizomycotina</taxon>
        <taxon>Leotiomycetes</taxon>
        <taxon>Helotiales</taxon>
        <taxon>Drepanopezizaceae</taxon>
        <taxon>Diplocarpon</taxon>
    </lineage>
</organism>
<reference evidence="2" key="1">
    <citation type="submission" date="2023-06" db="EMBL/GenBank/DDBJ databases">
        <title>Draft genome of Marssonina rosae.</title>
        <authorList>
            <person name="Cheng Q."/>
        </authorList>
    </citation>
    <scope>NUCLEOTIDE SEQUENCE</scope>
    <source>
        <strain evidence="2">R4</strain>
    </source>
</reference>
<protein>
    <submittedName>
        <fullName evidence="2">Uncharacterized protein</fullName>
    </submittedName>
</protein>
<accession>A0AAD9WEI1</accession>
<comment type="caution">
    <text evidence="2">The sequence shown here is derived from an EMBL/GenBank/DDBJ whole genome shotgun (WGS) entry which is preliminary data.</text>
</comment>